<dbReference type="Pfam" id="PF00097">
    <property type="entry name" value="zf-C3HC4"/>
    <property type="match status" value="1"/>
</dbReference>
<sequence>MSELVDNKIENHAVKFVCPICKDPLSVPQSIIKCKHTFCYTCLKNWFINSIKSSNLRCPLCREIVDSEPFNNKILQSVIISFYTLFFEEDTNEGKKQLYFQRLGSDKREFEVDLKNKNLFEENFNTTGVGIVDMDDGGVMRCSSCHWEIEANDDEDEDQTECPHCGVTFR</sequence>
<dbReference type="GO" id="GO:0008270">
    <property type="term" value="F:zinc ion binding"/>
    <property type="evidence" value="ECO:0007669"/>
    <property type="project" value="UniProtKB-KW"/>
</dbReference>
<evidence type="ECO:0000313" key="6">
    <source>
        <dbReference type="EMBL" id="OBA26032.1"/>
    </source>
</evidence>
<protein>
    <recommendedName>
        <fullName evidence="5">RING-type domain-containing protein</fullName>
    </recommendedName>
</protein>
<keyword evidence="1" id="KW-0479">Metal-binding</keyword>
<evidence type="ECO:0000256" key="1">
    <source>
        <dbReference type="ARBA" id="ARBA00022723"/>
    </source>
</evidence>
<dbReference type="SMART" id="SM00184">
    <property type="entry name" value="RING"/>
    <property type="match status" value="1"/>
</dbReference>
<name>A0A1B7TBC0_9ASCO</name>
<dbReference type="Proteomes" id="UP000092321">
    <property type="component" value="Unassembled WGS sequence"/>
</dbReference>
<feature type="domain" description="RING-type" evidence="5">
    <location>
        <begin position="18"/>
        <end position="62"/>
    </location>
</feature>
<reference evidence="7" key="1">
    <citation type="journal article" date="2016" name="Proc. Natl. Acad. Sci. U.S.A.">
        <title>Comparative genomics of biotechnologically important yeasts.</title>
        <authorList>
            <person name="Riley R."/>
            <person name="Haridas S."/>
            <person name="Wolfe K.H."/>
            <person name="Lopes M.R."/>
            <person name="Hittinger C.T."/>
            <person name="Goeker M."/>
            <person name="Salamov A.A."/>
            <person name="Wisecaver J.H."/>
            <person name="Long T.M."/>
            <person name="Calvey C.H."/>
            <person name="Aerts A.L."/>
            <person name="Barry K.W."/>
            <person name="Choi C."/>
            <person name="Clum A."/>
            <person name="Coughlan A.Y."/>
            <person name="Deshpande S."/>
            <person name="Douglass A.P."/>
            <person name="Hanson S.J."/>
            <person name="Klenk H.-P."/>
            <person name="LaButti K.M."/>
            <person name="Lapidus A."/>
            <person name="Lindquist E.A."/>
            <person name="Lipzen A.M."/>
            <person name="Meier-Kolthoff J.P."/>
            <person name="Ohm R.A."/>
            <person name="Otillar R.P."/>
            <person name="Pangilinan J.L."/>
            <person name="Peng Y."/>
            <person name="Rokas A."/>
            <person name="Rosa C.A."/>
            <person name="Scheuner C."/>
            <person name="Sibirny A.A."/>
            <person name="Slot J.C."/>
            <person name="Stielow J.B."/>
            <person name="Sun H."/>
            <person name="Kurtzman C.P."/>
            <person name="Blackwell M."/>
            <person name="Grigoriev I.V."/>
            <person name="Jeffries T.W."/>
        </authorList>
    </citation>
    <scope>NUCLEOTIDE SEQUENCE [LARGE SCALE GENOMIC DNA]</scope>
    <source>
        <strain evidence="7">NRRL Y-1626</strain>
    </source>
</reference>
<dbReference type="PROSITE" id="PS00518">
    <property type="entry name" value="ZF_RING_1"/>
    <property type="match status" value="1"/>
</dbReference>
<keyword evidence="7" id="KW-1185">Reference proteome</keyword>
<evidence type="ECO:0000256" key="2">
    <source>
        <dbReference type="ARBA" id="ARBA00022771"/>
    </source>
</evidence>
<dbReference type="InterPro" id="IPR047126">
    <property type="entry name" value="RNF141-like"/>
</dbReference>
<dbReference type="EMBL" id="LXPE01000026">
    <property type="protein sequence ID" value="OBA26032.1"/>
    <property type="molecule type" value="Genomic_DNA"/>
</dbReference>
<evidence type="ECO:0000259" key="5">
    <source>
        <dbReference type="PROSITE" id="PS50089"/>
    </source>
</evidence>
<keyword evidence="3" id="KW-0862">Zinc</keyword>
<dbReference type="InterPro" id="IPR001841">
    <property type="entry name" value="Znf_RING"/>
</dbReference>
<dbReference type="SUPFAM" id="SSF57850">
    <property type="entry name" value="RING/U-box"/>
    <property type="match status" value="1"/>
</dbReference>
<dbReference type="PROSITE" id="PS50089">
    <property type="entry name" value="ZF_RING_2"/>
    <property type="match status" value="1"/>
</dbReference>
<dbReference type="InterPro" id="IPR013083">
    <property type="entry name" value="Znf_RING/FYVE/PHD"/>
</dbReference>
<evidence type="ECO:0000256" key="3">
    <source>
        <dbReference type="ARBA" id="ARBA00022833"/>
    </source>
</evidence>
<accession>A0A1B7TBC0</accession>
<dbReference type="PANTHER" id="PTHR12109">
    <property type="entry name" value="RING FINGER PROTEIN 141-RELATED"/>
    <property type="match status" value="1"/>
</dbReference>
<evidence type="ECO:0000313" key="7">
    <source>
        <dbReference type="Proteomes" id="UP000092321"/>
    </source>
</evidence>
<dbReference type="InterPro" id="IPR017907">
    <property type="entry name" value="Znf_RING_CS"/>
</dbReference>
<dbReference type="AlphaFoldDB" id="A0A1B7TBC0"/>
<keyword evidence="2 4" id="KW-0863">Zinc-finger</keyword>
<evidence type="ECO:0000256" key="4">
    <source>
        <dbReference type="PROSITE-ProRule" id="PRU00175"/>
    </source>
</evidence>
<dbReference type="OrthoDB" id="6105938at2759"/>
<proteinExistence type="predicted"/>
<dbReference type="InterPro" id="IPR018957">
    <property type="entry name" value="Znf_C3HC4_RING-type"/>
</dbReference>
<organism evidence="6 7">
    <name type="scientific">Hanseniaspora valbyensis NRRL Y-1626</name>
    <dbReference type="NCBI Taxonomy" id="766949"/>
    <lineage>
        <taxon>Eukaryota</taxon>
        <taxon>Fungi</taxon>
        <taxon>Dikarya</taxon>
        <taxon>Ascomycota</taxon>
        <taxon>Saccharomycotina</taxon>
        <taxon>Saccharomycetes</taxon>
        <taxon>Saccharomycodales</taxon>
        <taxon>Saccharomycodaceae</taxon>
        <taxon>Hanseniaspora</taxon>
    </lineage>
</organism>
<dbReference type="Gene3D" id="3.30.40.10">
    <property type="entry name" value="Zinc/RING finger domain, C3HC4 (zinc finger)"/>
    <property type="match status" value="1"/>
</dbReference>
<comment type="caution">
    <text evidence="6">The sequence shown here is derived from an EMBL/GenBank/DDBJ whole genome shotgun (WGS) entry which is preliminary data.</text>
</comment>
<feature type="non-terminal residue" evidence="6">
    <location>
        <position position="170"/>
    </location>
</feature>
<gene>
    <name evidence="6" type="ORF">HANVADRAFT_25967</name>
</gene>